<reference evidence="1 2" key="1">
    <citation type="journal article" date="2021" name="BMC Genomics">
        <title>Telomere-to-telomere genome assembly of asparaginase-producing Trichoderma simmonsii.</title>
        <authorList>
            <person name="Chung D."/>
            <person name="Kwon Y.M."/>
            <person name="Yang Y."/>
        </authorList>
    </citation>
    <scope>NUCLEOTIDE SEQUENCE [LARGE SCALE GENOMIC DNA]</scope>
    <source>
        <strain evidence="1 2">GH-Sj1</strain>
    </source>
</reference>
<gene>
    <name evidence="1" type="ORF">H0G86_004873</name>
</gene>
<dbReference type="EMBL" id="CP075865">
    <property type="protein sequence ID" value="QYS97650.1"/>
    <property type="molecule type" value="Genomic_DNA"/>
</dbReference>
<proteinExistence type="predicted"/>
<dbReference type="Proteomes" id="UP000826661">
    <property type="component" value="Chromosome II"/>
</dbReference>
<keyword evidence="2" id="KW-1185">Reference proteome</keyword>
<evidence type="ECO:0000313" key="1">
    <source>
        <dbReference type="EMBL" id="QYS97650.1"/>
    </source>
</evidence>
<sequence>MADAYEQSESSSGLRGTIENLIATAKWLVGNDEVSKSEKEASIDKELDKDFFWSEEETRERVVEDGEVVFNDSVKRFLDFTRGVMYHKMFLDRETVRAKMRDIEKVMASCSGLPQSIQLYSRMLDENKHSNLYMMKAELDLPGSVEEEFA</sequence>
<name>A0A8G0PCH7_9HYPO</name>
<organism evidence="1 2">
    <name type="scientific">Trichoderma simmonsii</name>
    <dbReference type="NCBI Taxonomy" id="1491479"/>
    <lineage>
        <taxon>Eukaryota</taxon>
        <taxon>Fungi</taxon>
        <taxon>Dikarya</taxon>
        <taxon>Ascomycota</taxon>
        <taxon>Pezizomycotina</taxon>
        <taxon>Sordariomycetes</taxon>
        <taxon>Hypocreomycetidae</taxon>
        <taxon>Hypocreales</taxon>
        <taxon>Hypocreaceae</taxon>
        <taxon>Trichoderma</taxon>
    </lineage>
</organism>
<accession>A0A8G0PCH7</accession>
<evidence type="ECO:0000313" key="2">
    <source>
        <dbReference type="Proteomes" id="UP000826661"/>
    </source>
</evidence>
<dbReference type="AlphaFoldDB" id="A0A8G0PCH7"/>
<protein>
    <submittedName>
        <fullName evidence="1">Uncharacterized protein</fullName>
    </submittedName>
</protein>